<comment type="caution">
    <text evidence="2">The sequence shown here is derived from an EMBL/GenBank/DDBJ whole genome shotgun (WGS) entry which is preliminary data.</text>
</comment>
<evidence type="ECO:0000313" key="3">
    <source>
        <dbReference type="Proteomes" id="UP000010301"/>
    </source>
</evidence>
<dbReference type="Proteomes" id="UP000010301">
    <property type="component" value="Unassembled WGS sequence"/>
</dbReference>
<proteinExistence type="predicted"/>
<accession>C0W1U1</accession>
<protein>
    <recommendedName>
        <fullName evidence="1">Rv2175c C-terminal domain-containing protein</fullName>
    </recommendedName>
</protein>
<evidence type="ECO:0000313" key="2">
    <source>
        <dbReference type="EMBL" id="EEH63457.1"/>
    </source>
</evidence>
<keyword evidence="3" id="KW-1185">Reference proteome</keyword>
<name>C0W1U1_9ACTO</name>
<reference evidence="2 3" key="1">
    <citation type="submission" date="2009-01" db="EMBL/GenBank/DDBJ databases">
        <authorList>
            <person name="Qin X."/>
            <person name="Bachman B."/>
            <person name="Battles P."/>
            <person name="Bell A."/>
            <person name="Bess C."/>
            <person name="Bickham C."/>
            <person name="Chaboub L."/>
            <person name="Chen D."/>
            <person name="Coyle M."/>
            <person name="Deiros D.R."/>
            <person name="Dinh H."/>
            <person name="Forbes L."/>
            <person name="Fowler G."/>
            <person name="Francisco L."/>
            <person name="Fu Q."/>
            <person name="Gubbala S."/>
            <person name="Hale W."/>
            <person name="Han Y."/>
            <person name="Hemphill L."/>
            <person name="Highlander S.K."/>
            <person name="Hirani K."/>
            <person name="Hogues M."/>
            <person name="Jackson L."/>
            <person name="Jakkamsetti A."/>
            <person name="Javaid M."/>
            <person name="Jiang H."/>
            <person name="Korchina V."/>
            <person name="Kovar C."/>
            <person name="Lara F."/>
            <person name="Lee S."/>
            <person name="Mata R."/>
            <person name="Mathew T."/>
            <person name="Moen C."/>
            <person name="Morales K."/>
            <person name="Munidasa M."/>
            <person name="Nazareth L."/>
            <person name="Ngo R."/>
            <person name="Nguyen L."/>
            <person name="Okwuonu G."/>
            <person name="Ongeri F."/>
            <person name="Patil S."/>
            <person name="Petrosino J."/>
            <person name="Pham C."/>
            <person name="Pham P."/>
            <person name="Pu L.-L."/>
            <person name="Puazo M."/>
            <person name="Raj R."/>
            <person name="Reid J."/>
            <person name="Rouhana J."/>
            <person name="Saada N."/>
            <person name="Shang Y."/>
            <person name="Simmons D."/>
            <person name="Thornton R."/>
            <person name="Warren J."/>
            <person name="Weissenberger G."/>
            <person name="Zhang J."/>
            <person name="Zhang L."/>
            <person name="Zhou C."/>
            <person name="Zhu D."/>
            <person name="Muzny D."/>
            <person name="Worley K."/>
            <person name="Gibbs R."/>
        </authorList>
    </citation>
    <scope>NUCLEOTIDE SEQUENCE [LARGE SCALE GENOMIC DNA]</scope>
    <source>
        <strain evidence="2 3">DSM 15436</strain>
    </source>
</reference>
<dbReference type="RefSeq" id="WP_006546239.1">
    <property type="nucleotide sequence ID" value="NZ_DS999540.1"/>
</dbReference>
<organism evidence="2 3">
    <name type="scientific">Gleimia coleocanis DSM 15436</name>
    <dbReference type="NCBI Taxonomy" id="525245"/>
    <lineage>
        <taxon>Bacteria</taxon>
        <taxon>Bacillati</taxon>
        <taxon>Actinomycetota</taxon>
        <taxon>Actinomycetes</taxon>
        <taxon>Actinomycetales</taxon>
        <taxon>Actinomycetaceae</taxon>
        <taxon>Gleimia</taxon>
    </lineage>
</organism>
<gene>
    <name evidence="2" type="ORF">HMPREF0044_1381</name>
</gene>
<evidence type="ECO:0000259" key="1">
    <source>
        <dbReference type="Pfam" id="PF18367"/>
    </source>
</evidence>
<dbReference type="STRING" id="525245.HMPREF0044_1381"/>
<dbReference type="Pfam" id="PF18367">
    <property type="entry name" value="Rv2175c_C"/>
    <property type="match status" value="1"/>
</dbReference>
<dbReference type="OrthoDB" id="3784042at2"/>
<dbReference type="AlphaFoldDB" id="C0W1U1"/>
<sequence>MTDLNAYYSQAEAAQLLGVGPNRIKQMWQEDDLIKIRIDRKPFIPKDCFVKGPNGWMVNPALRGTLIMLLDAGFEFLEASEWLDRYNDYLEARPLELLAANRVKEVRNAILTITF</sequence>
<dbReference type="HOGENOM" id="CLU_134416_1_1_11"/>
<dbReference type="EMBL" id="ACFG01000034">
    <property type="protein sequence ID" value="EEH63457.1"/>
    <property type="molecule type" value="Genomic_DNA"/>
</dbReference>
<dbReference type="InterPro" id="IPR041098">
    <property type="entry name" value="Rv2175c_C"/>
</dbReference>
<feature type="domain" description="Rv2175c C-terminal" evidence="1">
    <location>
        <begin position="61"/>
        <end position="107"/>
    </location>
</feature>